<gene>
    <name evidence="1" type="ORF">UFOVP444_9</name>
</gene>
<accession>A0A6J5MAZ1</accession>
<sequence length="398" mass="40962">MATGNRTLKLSILADVDDLKKKLGEADKAVESNSSKISEFGKKAAAAFAVAAAAAVAYGTKLAIDGVKAAIEDEQAQLRLAAALKTATGATDAQIAATEAYILKTSLATGVADDQLRPAMQRLAVSTKSTEEAQKLLNLALDIAKGRGLELETVANALGRAQDGNTTALGRLGLGLSKSELATLSFTEVQQKLSDLYGGAAAANAETFQGKIDRLKVGFDEAKESLGVALLPAVEQFIGFLNDTGIPTLNAFIAGLTGDEGLSAGLAQSQKGAESFGKAIGALADILKGFLNFIREVIGGLTELANQAIRVVNIIKPGGDVGYIPNVSPSASQLGMLGAAPLPAVPANTRENRTSTVNNITVQAVDSEGAARAVAKVINQSSSRSIPQLYNSGITRAR</sequence>
<dbReference type="EMBL" id="LR796414">
    <property type="protein sequence ID" value="CAB4142290.1"/>
    <property type="molecule type" value="Genomic_DNA"/>
</dbReference>
<protein>
    <submittedName>
        <fullName evidence="1">Uncharacterized protein</fullName>
    </submittedName>
</protein>
<evidence type="ECO:0000313" key="1">
    <source>
        <dbReference type="EMBL" id="CAB4142290.1"/>
    </source>
</evidence>
<organism evidence="1">
    <name type="scientific">uncultured Caudovirales phage</name>
    <dbReference type="NCBI Taxonomy" id="2100421"/>
    <lineage>
        <taxon>Viruses</taxon>
        <taxon>Duplodnaviria</taxon>
        <taxon>Heunggongvirae</taxon>
        <taxon>Uroviricota</taxon>
        <taxon>Caudoviricetes</taxon>
        <taxon>Peduoviridae</taxon>
        <taxon>Maltschvirus</taxon>
        <taxon>Maltschvirus maltsch</taxon>
    </lineage>
</organism>
<proteinExistence type="predicted"/>
<name>A0A6J5MAZ1_9CAUD</name>
<reference evidence="1" key="1">
    <citation type="submission" date="2020-04" db="EMBL/GenBank/DDBJ databases">
        <authorList>
            <person name="Chiriac C."/>
            <person name="Salcher M."/>
            <person name="Ghai R."/>
            <person name="Kavagutti S V."/>
        </authorList>
    </citation>
    <scope>NUCLEOTIDE SEQUENCE</scope>
</reference>